<proteinExistence type="predicted"/>
<accession>A0A645JJK1</accession>
<dbReference type="EMBL" id="VSSQ01143615">
    <property type="protein sequence ID" value="MPN63741.1"/>
    <property type="molecule type" value="Genomic_DNA"/>
</dbReference>
<reference evidence="2" key="1">
    <citation type="submission" date="2019-08" db="EMBL/GenBank/DDBJ databases">
        <authorList>
            <person name="Kucharzyk K."/>
            <person name="Murdoch R.W."/>
            <person name="Higgins S."/>
            <person name="Loffler F."/>
        </authorList>
    </citation>
    <scope>NUCLEOTIDE SEQUENCE</scope>
</reference>
<evidence type="ECO:0000256" key="1">
    <source>
        <dbReference type="SAM" id="MobiDB-lite"/>
    </source>
</evidence>
<feature type="region of interest" description="Disordered" evidence="1">
    <location>
        <begin position="1"/>
        <end position="23"/>
    </location>
</feature>
<dbReference type="AlphaFoldDB" id="A0A645JJK1"/>
<sequence length="84" mass="9068">MTTNALTLKSRARSPNSAATGGKYTAAEQNRAGVNYNHFCASVHLPVPQRVAWYVTTDTMYYLDGSTQLAGGKMLNAAITRSEV</sequence>
<feature type="compositionally biased region" description="Polar residues" evidence="1">
    <location>
        <begin position="1"/>
        <end position="19"/>
    </location>
</feature>
<organism evidence="2">
    <name type="scientific">bioreactor metagenome</name>
    <dbReference type="NCBI Taxonomy" id="1076179"/>
    <lineage>
        <taxon>unclassified sequences</taxon>
        <taxon>metagenomes</taxon>
        <taxon>ecological metagenomes</taxon>
    </lineage>
</organism>
<protein>
    <submittedName>
        <fullName evidence="2">Uncharacterized protein</fullName>
    </submittedName>
</protein>
<evidence type="ECO:0000313" key="2">
    <source>
        <dbReference type="EMBL" id="MPN63741.1"/>
    </source>
</evidence>
<comment type="caution">
    <text evidence="2">The sequence shown here is derived from an EMBL/GenBank/DDBJ whole genome shotgun (WGS) entry which is preliminary data.</text>
</comment>
<name>A0A645JJK1_9ZZZZ</name>
<gene>
    <name evidence="2" type="ORF">SDC9_211507</name>
</gene>